<dbReference type="AlphaFoldDB" id="A0A5J9VKK2"/>
<feature type="domain" description="HTH myb-type" evidence="5">
    <location>
        <begin position="189"/>
        <end position="239"/>
    </location>
</feature>
<feature type="compositionally biased region" description="Polar residues" evidence="3">
    <location>
        <begin position="490"/>
        <end position="507"/>
    </location>
</feature>
<dbReference type="InterPro" id="IPR001005">
    <property type="entry name" value="SANT/Myb"/>
</dbReference>
<feature type="compositionally biased region" description="Low complexity" evidence="3">
    <location>
        <begin position="39"/>
        <end position="54"/>
    </location>
</feature>
<feature type="domain" description="HTH myb-type" evidence="5">
    <location>
        <begin position="65"/>
        <end position="132"/>
    </location>
</feature>
<dbReference type="InterPro" id="IPR017930">
    <property type="entry name" value="Myb_dom"/>
</dbReference>
<feature type="domain" description="Myb-like" evidence="4">
    <location>
        <begin position="60"/>
        <end position="132"/>
    </location>
</feature>
<evidence type="ECO:0000256" key="2">
    <source>
        <dbReference type="ARBA" id="ARBA00023125"/>
    </source>
</evidence>
<dbReference type="GO" id="GO:0000981">
    <property type="term" value="F:DNA-binding transcription factor activity, RNA polymerase II-specific"/>
    <property type="evidence" value="ECO:0007669"/>
    <property type="project" value="TreeGrafter"/>
</dbReference>
<evidence type="ECO:0000259" key="4">
    <source>
        <dbReference type="PROSITE" id="PS50090"/>
    </source>
</evidence>
<evidence type="ECO:0000259" key="5">
    <source>
        <dbReference type="PROSITE" id="PS51294"/>
    </source>
</evidence>
<dbReference type="PROSITE" id="PS50090">
    <property type="entry name" value="MYB_LIKE"/>
    <property type="match status" value="3"/>
</dbReference>
<dbReference type="FunFam" id="1.10.10.60:FF:000010">
    <property type="entry name" value="Transcriptional activator Myb isoform A"/>
    <property type="match status" value="1"/>
</dbReference>
<accession>A0A5J9VKK2</accession>
<dbReference type="GO" id="GO:0005634">
    <property type="term" value="C:nucleus"/>
    <property type="evidence" value="ECO:0007669"/>
    <property type="project" value="TreeGrafter"/>
</dbReference>
<keyword evidence="2" id="KW-0238">DNA-binding</keyword>
<name>A0A5J9VKK2_9POAL</name>
<dbReference type="FunFam" id="1.10.10.60:FF:000324">
    <property type="entry name" value="Transcription factor MYB3R-2"/>
    <property type="match status" value="1"/>
</dbReference>
<dbReference type="PANTHER" id="PTHR45614">
    <property type="entry name" value="MYB PROTEIN-RELATED"/>
    <property type="match status" value="1"/>
</dbReference>
<dbReference type="Gramene" id="TVU36779">
    <property type="protein sequence ID" value="TVU36779"/>
    <property type="gene ID" value="EJB05_18726"/>
</dbReference>
<keyword evidence="1" id="KW-0677">Repeat</keyword>
<feature type="domain" description="HTH myb-type" evidence="5">
    <location>
        <begin position="133"/>
        <end position="188"/>
    </location>
</feature>
<dbReference type="OrthoDB" id="2143914at2759"/>
<feature type="domain" description="Myb-like" evidence="4">
    <location>
        <begin position="185"/>
        <end position="235"/>
    </location>
</feature>
<dbReference type="SMART" id="SM00717">
    <property type="entry name" value="SANT"/>
    <property type="match status" value="3"/>
</dbReference>
<evidence type="ECO:0000313" key="6">
    <source>
        <dbReference type="EMBL" id="TVU36779.1"/>
    </source>
</evidence>
<evidence type="ECO:0000256" key="3">
    <source>
        <dbReference type="SAM" id="MobiDB-lite"/>
    </source>
</evidence>
<feature type="region of interest" description="Disordered" evidence="3">
    <location>
        <begin position="457"/>
        <end position="507"/>
    </location>
</feature>
<dbReference type="GO" id="GO:0000978">
    <property type="term" value="F:RNA polymerase II cis-regulatory region sequence-specific DNA binding"/>
    <property type="evidence" value="ECO:0007669"/>
    <property type="project" value="TreeGrafter"/>
</dbReference>
<sequence length="635" mass="69241">MVAMAETVQEGCVENRQPLAASSSSVSDGSSCGGGGLAGVSPPVSSSANSVSGLRRTSGPIRRAKGGWTPEEDDTLRKAVEAFKGRNWKKIGLEKKPEYIFSSPKVSVSIYAAEYFPDRTEVQCLHRWQKVLNPELIKGPWTQEEDDKIIDLVKKYGPTKWSVIARSLPGRIGKQCRERWHNHLNPEIRKDAWTPEEERALINAHRVYGNKWAEIAKVLPGRTDNSIKNHWNSSLRKKLDVYSPTNVHAVPKLFGRDDFKKPVATENHLDLNKMPRVGSKDFPGIAHRSNMSPLSQAYKSEAIKDCSGFLSLSMSTAQAPTSYEMSSLVDGSAVTLVVQGRESDSVRDKGLEIDSFHEKGIEVSSTAGPVGEVCTIQLESAPAGSGPESSLKNELHSTLGPLCYKTLDMKDVGPVSSPPHSQHRSAHQITHEGLMSPNGLTSPSPTGLTVDSILKNAADSFPGTPSILRRRKRDKSTPASDRELKIDGGTTDSFFTPNGKGTSTDTPRSFKTASFLSLGPLDGLLTSVRSCDTSPPYQIRSKRMAAMKTVSHHLDFSADGLDTSGSEILNSPCDKSEGVNSITEALRMQAKELNEHVTQLETLTKDVAHTNDLDELVSILRRKHDGAQVPSELTK</sequence>
<evidence type="ECO:0000313" key="7">
    <source>
        <dbReference type="Proteomes" id="UP000324897"/>
    </source>
</evidence>
<dbReference type="Gene3D" id="1.10.10.60">
    <property type="entry name" value="Homeodomain-like"/>
    <property type="match status" value="3"/>
</dbReference>
<feature type="domain" description="Myb-like" evidence="4">
    <location>
        <begin position="133"/>
        <end position="184"/>
    </location>
</feature>
<dbReference type="PROSITE" id="PS51294">
    <property type="entry name" value="HTH_MYB"/>
    <property type="match status" value="3"/>
</dbReference>
<dbReference type="PANTHER" id="PTHR45614:SF194">
    <property type="entry name" value="TRANSCRIPTION FACTOR MYB3R-3-RELATED"/>
    <property type="match status" value="1"/>
</dbReference>
<dbReference type="InterPro" id="IPR009057">
    <property type="entry name" value="Homeodomain-like_sf"/>
</dbReference>
<feature type="region of interest" description="Disordered" evidence="3">
    <location>
        <begin position="18"/>
        <end position="70"/>
    </location>
</feature>
<dbReference type="SUPFAM" id="SSF46689">
    <property type="entry name" value="Homeodomain-like"/>
    <property type="match status" value="2"/>
</dbReference>
<proteinExistence type="predicted"/>
<evidence type="ECO:0000256" key="1">
    <source>
        <dbReference type="ARBA" id="ARBA00022737"/>
    </source>
</evidence>
<reference evidence="6 7" key="1">
    <citation type="journal article" date="2019" name="Sci. Rep.">
        <title>A high-quality genome of Eragrostis curvula grass provides insights into Poaceae evolution and supports new strategies to enhance forage quality.</title>
        <authorList>
            <person name="Carballo J."/>
            <person name="Santos B.A.C.M."/>
            <person name="Zappacosta D."/>
            <person name="Garbus I."/>
            <person name="Selva J.P."/>
            <person name="Gallo C.A."/>
            <person name="Diaz A."/>
            <person name="Albertini E."/>
            <person name="Caccamo M."/>
            <person name="Echenique V."/>
        </authorList>
    </citation>
    <scope>NUCLEOTIDE SEQUENCE [LARGE SCALE GENOMIC DNA]</scope>
    <source>
        <strain evidence="7">cv. Victoria</strain>
        <tissue evidence="6">Leaf</tissue>
    </source>
</reference>
<dbReference type="Pfam" id="PF00249">
    <property type="entry name" value="Myb_DNA-binding"/>
    <property type="match status" value="3"/>
</dbReference>
<feature type="compositionally biased region" description="Low complexity" evidence="3">
    <location>
        <begin position="18"/>
        <end position="30"/>
    </location>
</feature>
<dbReference type="Proteomes" id="UP000324897">
    <property type="component" value="Unassembled WGS sequence"/>
</dbReference>
<comment type="caution">
    <text evidence="6">The sequence shown here is derived from an EMBL/GenBank/DDBJ whole genome shotgun (WGS) entry which is preliminary data.</text>
</comment>
<dbReference type="EMBL" id="RWGY01000009">
    <property type="protein sequence ID" value="TVU36779.1"/>
    <property type="molecule type" value="Genomic_DNA"/>
</dbReference>
<keyword evidence="7" id="KW-1185">Reference proteome</keyword>
<protein>
    <submittedName>
        <fullName evidence="6">Uncharacterized protein</fullName>
    </submittedName>
</protein>
<dbReference type="InterPro" id="IPR050560">
    <property type="entry name" value="MYB_TF"/>
</dbReference>
<gene>
    <name evidence="6" type="ORF">EJB05_18726</name>
</gene>
<organism evidence="6 7">
    <name type="scientific">Eragrostis curvula</name>
    <name type="common">weeping love grass</name>
    <dbReference type="NCBI Taxonomy" id="38414"/>
    <lineage>
        <taxon>Eukaryota</taxon>
        <taxon>Viridiplantae</taxon>
        <taxon>Streptophyta</taxon>
        <taxon>Embryophyta</taxon>
        <taxon>Tracheophyta</taxon>
        <taxon>Spermatophyta</taxon>
        <taxon>Magnoliopsida</taxon>
        <taxon>Liliopsida</taxon>
        <taxon>Poales</taxon>
        <taxon>Poaceae</taxon>
        <taxon>PACMAD clade</taxon>
        <taxon>Chloridoideae</taxon>
        <taxon>Eragrostideae</taxon>
        <taxon>Eragrostidinae</taxon>
        <taxon>Eragrostis</taxon>
    </lineage>
</organism>
<dbReference type="CDD" id="cd00167">
    <property type="entry name" value="SANT"/>
    <property type="match status" value="3"/>
</dbReference>